<accession>A0A137PHI2</accession>
<dbReference type="GO" id="GO:0000281">
    <property type="term" value="P:mitotic cytokinesis"/>
    <property type="evidence" value="ECO:0007669"/>
    <property type="project" value="EnsemblFungi"/>
</dbReference>
<evidence type="ECO:0000256" key="3">
    <source>
        <dbReference type="ARBA" id="ARBA00023054"/>
    </source>
</evidence>
<dbReference type="SUPFAM" id="SSF52540">
    <property type="entry name" value="P-loop containing nucleoside triphosphate hydrolases"/>
    <property type="match status" value="1"/>
</dbReference>
<dbReference type="AlphaFoldDB" id="A0A137PHI2"/>
<keyword evidence="5" id="KW-0131">Cell cycle</keyword>
<comment type="similarity">
    <text evidence="6">Belongs to the TRAFAC class TrmE-Era-EngA-EngB-Septin-like GTPase superfamily. Septin GTPase family.</text>
</comment>
<dbReference type="CDD" id="cd01850">
    <property type="entry name" value="CDC_Septin"/>
    <property type="match status" value="1"/>
</dbReference>
<evidence type="ECO:0000313" key="9">
    <source>
        <dbReference type="EMBL" id="KXN74463.1"/>
    </source>
</evidence>
<dbReference type="STRING" id="796925.A0A137PHI2"/>
<feature type="region of interest" description="Disordered" evidence="7">
    <location>
        <begin position="330"/>
        <end position="360"/>
    </location>
</feature>
<dbReference type="OMA" id="GYDSAMN"/>
<proteinExistence type="inferred from homology"/>
<dbReference type="PIRSF" id="PIRSF006698">
    <property type="entry name" value="Septin"/>
    <property type="match status" value="1"/>
</dbReference>
<evidence type="ECO:0000256" key="2">
    <source>
        <dbReference type="ARBA" id="ARBA00022741"/>
    </source>
</evidence>
<keyword evidence="3" id="KW-0175">Coiled coil</keyword>
<dbReference type="EMBL" id="KQ964423">
    <property type="protein sequence ID" value="KXN74463.1"/>
    <property type="molecule type" value="Genomic_DNA"/>
</dbReference>
<protein>
    <submittedName>
        <fullName evidence="9">GTP binding protein</fullName>
    </submittedName>
</protein>
<gene>
    <name evidence="9" type="ORF">CONCODRAFT_76851</name>
</gene>
<reference evidence="9 10" key="1">
    <citation type="journal article" date="2015" name="Genome Biol. Evol.">
        <title>Phylogenomic analyses indicate that early fungi evolved digesting cell walls of algal ancestors of land plants.</title>
        <authorList>
            <person name="Chang Y."/>
            <person name="Wang S."/>
            <person name="Sekimoto S."/>
            <person name="Aerts A.L."/>
            <person name="Choi C."/>
            <person name="Clum A."/>
            <person name="LaButti K.M."/>
            <person name="Lindquist E.A."/>
            <person name="Yee Ngan C."/>
            <person name="Ohm R.A."/>
            <person name="Salamov A.A."/>
            <person name="Grigoriev I.V."/>
            <person name="Spatafora J.W."/>
            <person name="Berbee M.L."/>
        </authorList>
    </citation>
    <scope>NUCLEOTIDE SEQUENCE [LARGE SCALE GENOMIC DNA]</scope>
    <source>
        <strain evidence="9 10">NRRL 28638</strain>
    </source>
</reference>
<keyword evidence="2 6" id="KW-0547">Nucleotide-binding</keyword>
<dbReference type="GO" id="GO:0032151">
    <property type="term" value="C:mitotic septin complex"/>
    <property type="evidence" value="ECO:0007669"/>
    <property type="project" value="EnsemblFungi"/>
</dbReference>
<dbReference type="GO" id="GO:0036391">
    <property type="term" value="C:medial cortex septin ring"/>
    <property type="evidence" value="ECO:0007669"/>
    <property type="project" value="EnsemblFungi"/>
</dbReference>
<evidence type="ECO:0000256" key="7">
    <source>
        <dbReference type="SAM" id="MobiDB-lite"/>
    </source>
</evidence>
<evidence type="ECO:0000256" key="4">
    <source>
        <dbReference type="ARBA" id="ARBA00023134"/>
    </source>
</evidence>
<evidence type="ECO:0000256" key="1">
    <source>
        <dbReference type="ARBA" id="ARBA00022618"/>
    </source>
</evidence>
<evidence type="ECO:0000256" key="5">
    <source>
        <dbReference type="ARBA" id="ARBA00023306"/>
    </source>
</evidence>
<keyword evidence="4 6" id="KW-0342">GTP-binding</keyword>
<dbReference type="Proteomes" id="UP000070444">
    <property type="component" value="Unassembled WGS sequence"/>
</dbReference>
<dbReference type="OrthoDB" id="416553at2759"/>
<dbReference type="InterPro" id="IPR016491">
    <property type="entry name" value="Septin"/>
</dbReference>
<sequence>MSLRVGGRFKNVKKGVPFTIMVVGASGLGRSSFVNTLCDKPVNPPKEFQKVKPASDNVDEAEPLELITKQVDLDEDGVRINLTIVDTPGFGNNIDNSKCFDKILNYIEVQYDQILAEETRIKRNPRFQDNRIHALLYFISPTGHGLRELDIELMKRLGSRVNIIPVIGKADSFSTDELKDFKARIMEDISYHRIPIYNFPYDSNEDDQEIIEECEELKSLLPFAVISHDEVLNPGKNPQRVRKYPWGVIDVDNPDFCDTARLRFMLFNSHMSDLKMLTDDILYENYRTEKLSRTGEYDDSEVLTSEESVRLKEEQIRLAEERLREQENKFKREMEEKQRELMAKEESLRQVESRGTESPN</sequence>
<dbReference type="GO" id="GO:0000921">
    <property type="term" value="P:septin ring assembly"/>
    <property type="evidence" value="ECO:0007669"/>
    <property type="project" value="EnsemblFungi"/>
</dbReference>
<dbReference type="GO" id="GO:0005525">
    <property type="term" value="F:GTP binding"/>
    <property type="evidence" value="ECO:0007669"/>
    <property type="project" value="UniProtKB-KW"/>
</dbReference>
<dbReference type="FunFam" id="3.40.50.300:FF:000162">
    <property type="entry name" value="septin-7 isoform X1"/>
    <property type="match status" value="1"/>
</dbReference>
<organism evidence="9 10">
    <name type="scientific">Conidiobolus coronatus (strain ATCC 28846 / CBS 209.66 / NRRL 28638)</name>
    <name type="common">Delacroixia coronata</name>
    <dbReference type="NCBI Taxonomy" id="796925"/>
    <lineage>
        <taxon>Eukaryota</taxon>
        <taxon>Fungi</taxon>
        <taxon>Fungi incertae sedis</taxon>
        <taxon>Zoopagomycota</taxon>
        <taxon>Entomophthoromycotina</taxon>
        <taxon>Entomophthoromycetes</taxon>
        <taxon>Entomophthorales</taxon>
        <taxon>Ancylistaceae</taxon>
        <taxon>Conidiobolus</taxon>
    </lineage>
</organism>
<evidence type="ECO:0000256" key="6">
    <source>
        <dbReference type="RuleBase" id="RU004560"/>
    </source>
</evidence>
<dbReference type="Gene3D" id="3.40.50.300">
    <property type="entry name" value="P-loop containing nucleotide triphosphate hydrolases"/>
    <property type="match status" value="1"/>
</dbReference>
<evidence type="ECO:0000259" key="8">
    <source>
        <dbReference type="PROSITE" id="PS51719"/>
    </source>
</evidence>
<dbReference type="PROSITE" id="PS51719">
    <property type="entry name" value="G_SEPTIN"/>
    <property type="match status" value="1"/>
</dbReference>
<dbReference type="InterPro" id="IPR030379">
    <property type="entry name" value="G_SEPTIN_dom"/>
</dbReference>
<dbReference type="GO" id="GO:0120104">
    <property type="term" value="C:mitotic actomyosin contractile ring, proximal layer"/>
    <property type="evidence" value="ECO:0007669"/>
    <property type="project" value="EnsemblFungi"/>
</dbReference>
<name>A0A137PHI2_CONC2</name>
<dbReference type="InterPro" id="IPR027417">
    <property type="entry name" value="P-loop_NTPase"/>
</dbReference>
<feature type="domain" description="Septin-type G" evidence="8">
    <location>
        <begin position="14"/>
        <end position="293"/>
    </location>
</feature>
<evidence type="ECO:0000313" key="10">
    <source>
        <dbReference type="Proteomes" id="UP000070444"/>
    </source>
</evidence>
<dbReference type="PANTHER" id="PTHR18884">
    <property type="entry name" value="SEPTIN"/>
    <property type="match status" value="1"/>
</dbReference>
<keyword evidence="1" id="KW-0132">Cell division</keyword>
<dbReference type="Pfam" id="PF00735">
    <property type="entry name" value="Septin"/>
    <property type="match status" value="1"/>
</dbReference>
<keyword evidence="10" id="KW-1185">Reference proteome</keyword>